<evidence type="ECO:0000259" key="3">
    <source>
        <dbReference type="Pfam" id="PF01464"/>
    </source>
</evidence>
<gene>
    <name evidence="5" type="ORF">PVT68_02970</name>
</gene>
<evidence type="ECO:0000256" key="2">
    <source>
        <dbReference type="ARBA" id="ARBA00022729"/>
    </source>
</evidence>
<dbReference type="SUPFAM" id="SSF48435">
    <property type="entry name" value="Bacterial muramidases"/>
    <property type="match status" value="1"/>
</dbReference>
<evidence type="ECO:0000259" key="4">
    <source>
        <dbReference type="Pfam" id="PF14718"/>
    </source>
</evidence>
<dbReference type="InterPro" id="IPR012289">
    <property type="entry name" value="Lytic_TGlycosylase_superhlx_L"/>
</dbReference>
<evidence type="ECO:0000313" key="5">
    <source>
        <dbReference type="EMBL" id="WGL17270.1"/>
    </source>
</evidence>
<dbReference type="InterPro" id="IPR008258">
    <property type="entry name" value="Transglycosylase_SLT_dom_1"/>
</dbReference>
<dbReference type="Proteomes" id="UP001236500">
    <property type="component" value="Chromosome"/>
</dbReference>
<protein>
    <submittedName>
        <fullName evidence="5">Transglycosylase SLT domain-containing protein</fullName>
    </submittedName>
</protein>
<dbReference type="Pfam" id="PF01464">
    <property type="entry name" value="SLT"/>
    <property type="match status" value="1"/>
</dbReference>
<dbReference type="InterPro" id="IPR008939">
    <property type="entry name" value="Lytic_TGlycosylase_superhlx_U"/>
</dbReference>
<dbReference type="InterPro" id="IPR037061">
    <property type="entry name" value="Lytic_TGlycoase_superhlx_L_sf"/>
</dbReference>
<evidence type="ECO:0000313" key="6">
    <source>
        <dbReference type="Proteomes" id="UP001236500"/>
    </source>
</evidence>
<accession>A0ABY8NFQ4</accession>
<feature type="domain" description="Lytic transglycosylase superhelical linker" evidence="4">
    <location>
        <begin position="457"/>
        <end position="523"/>
    </location>
</feature>
<name>A0ABY8NFQ4_9GAMM</name>
<proteinExistence type="inferred from homology"/>
<feature type="domain" description="Transglycosylase SLT" evidence="3">
    <location>
        <begin position="542"/>
        <end position="650"/>
    </location>
</feature>
<dbReference type="SUPFAM" id="SSF53955">
    <property type="entry name" value="Lysozyme-like"/>
    <property type="match status" value="1"/>
</dbReference>
<organism evidence="5 6">
    <name type="scientific">Microbulbifer bruguierae</name>
    <dbReference type="NCBI Taxonomy" id="3029061"/>
    <lineage>
        <taxon>Bacteria</taxon>
        <taxon>Pseudomonadati</taxon>
        <taxon>Pseudomonadota</taxon>
        <taxon>Gammaproteobacteria</taxon>
        <taxon>Cellvibrionales</taxon>
        <taxon>Microbulbiferaceae</taxon>
        <taxon>Microbulbifer</taxon>
    </lineage>
</organism>
<dbReference type="Pfam" id="PF14718">
    <property type="entry name" value="SLT_L"/>
    <property type="match status" value="1"/>
</dbReference>
<reference evidence="5 6" key="1">
    <citation type="submission" date="2023-02" db="EMBL/GenBank/DDBJ databases">
        <title>Description and genomic characterization of Microbulbifer bruguierae sp. nov., isolated from the sediment of mangrove plant Bruguiera sexangula.</title>
        <authorList>
            <person name="Long M."/>
        </authorList>
    </citation>
    <scope>NUCLEOTIDE SEQUENCE [LARGE SCALE GENOMIC DNA]</scope>
    <source>
        <strain evidence="5 6">H12</strain>
    </source>
</reference>
<dbReference type="CDD" id="cd13401">
    <property type="entry name" value="Slt70-like"/>
    <property type="match status" value="1"/>
</dbReference>
<dbReference type="EMBL" id="CP118605">
    <property type="protein sequence ID" value="WGL17270.1"/>
    <property type="molecule type" value="Genomic_DNA"/>
</dbReference>
<dbReference type="Gene3D" id="1.10.1240.20">
    <property type="entry name" value="Lytic transglycosylase, superhelical linker domain"/>
    <property type="match status" value="1"/>
</dbReference>
<dbReference type="Gene3D" id="1.25.20.10">
    <property type="entry name" value="Bacterial muramidases"/>
    <property type="match status" value="1"/>
</dbReference>
<dbReference type="PANTHER" id="PTHR37423">
    <property type="entry name" value="SOLUBLE LYTIC MUREIN TRANSGLYCOSYLASE-RELATED"/>
    <property type="match status" value="1"/>
</dbReference>
<evidence type="ECO:0000256" key="1">
    <source>
        <dbReference type="ARBA" id="ARBA00007734"/>
    </source>
</evidence>
<sequence>MSIGSTGLAILISTVITTGLGMPAAALAQRAANNSEVTRVQGTANATVAPTQQKMKQRDTRDAETAVAQREKLQEARGAIANNDQRRLKQLKKELADYPLLPYIDYWAISRDLSRLPYDDIDRFLETYDGTAIGDWLRIRVLRELGSRERFQAYLKYYRPEQIKRTQLRCYYVDALSRHGDKQHAYELIEELWTVGASQPKECDPAFARWIRDGGLTPELAWKRHALSVQSGNLDLAGYIATKLDKTAATRASLMREVYRKPEQILNYDRFIKNTPEYRDIVSIGVRRLAIRDAGKANSAWQRYSASYLFSDEERDDFLGFLALQYARQDNQTGLEALIKANPGFFDLRTAEWLIRQSLREMDWAQVEFWINQLPETDQDLDRWLYWKARAINEILEADSKSGKAPDPQRQALAKTLYQKAAAERSYYGFLASDTIGKEYSFVDRPAPITPELVSNVAARPEMRRAQELQAIGEFYHARREWDYATEKMSTEELMTAGKVASSWGWYHKSIQSILAADYLDDLELRFPLAFTDIVKDVASRMGKKTALDSYLVLAVARQESHFSHDAKSHAGAMGLMQLLPSTAQATAQKAGVPYRRSWDLLNPNTNINLGAYYLNSLLSRFDNNRFLAAAAYNAGPTRVAGWLKDTNRKLPFDVWIETIPYNETRKYVQNVLSYSVIYAYRSGDKASLLRDNEAEARL</sequence>
<dbReference type="RefSeq" id="WP_280321114.1">
    <property type="nucleotide sequence ID" value="NZ_CP118605.1"/>
</dbReference>
<dbReference type="InterPro" id="IPR023346">
    <property type="entry name" value="Lysozyme-like_dom_sf"/>
</dbReference>
<comment type="similarity">
    <text evidence="1">Belongs to the transglycosylase Slt family.</text>
</comment>
<keyword evidence="6" id="KW-1185">Reference proteome</keyword>
<dbReference type="PANTHER" id="PTHR37423:SF5">
    <property type="entry name" value="SOLUBLE LYTIC MUREIN TRANSGLYCOSYLASE"/>
    <property type="match status" value="1"/>
</dbReference>
<keyword evidence="2" id="KW-0732">Signal</keyword>
<dbReference type="Gene3D" id="1.10.530.10">
    <property type="match status" value="1"/>
</dbReference>